<evidence type="ECO:0000313" key="6">
    <source>
        <dbReference type="Proteomes" id="UP000505020"/>
    </source>
</evidence>
<keyword evidence="1" id="KW-0677">Repeat</keyword>
<dbReference type="InterPro" id="IPR013150">
    <property type="entry name" value="TFIIB_cyclin"/>
</dbReference>
<evidence type="ECO:0000256" key="3">
    <source>
        <dbReference type="ARBA" id="ARBA00023163"/>
    </source>
</evidence>
<dbReference type="SUPFAM" id="SSF47954">
    <property type="entry name" value="Cyclin-like"/>
    <property type="match status" value="2"/>
</dbReference>
<reference evidence="5 6" key="1">
    <citation type="submission" date="2020-05" db="EMBL/GenBank/DDBJ databases">
        <title>Halorubrum RHB-C sp.nov., an extremely halophilic archaeon isolated from solar salt farm.</title>
        <authorList>
            <person name="Ho H."/>
            <person name="Danganan R.E."/>
            <person name="Dedeles G.R."/>
            <person name="Kim S.-G."/>
        </authorList>
    </citation>
    <scope>NUCLEOTIDE SEQUENCE [LARGE SCALE GENOMIC DNA]</scope>
    <source>
        <strain evidence="5 6">RHB-C</strain>
    </source>
</reference>
<evidence type="ECO:0000256" key="1">
    <source>
        <dbReference type="ARBA" id="ARBA00022737"/>
    </source>
</evidence>
<keyword evidence="2" id="KW-0805">Transcription regulation</keyword>
<keyword evidence="5" id="KW-0648">Protein biosynthesis</keyword>
<dbReference type="SMART" id="SM00385">
    <property type="entry name" value="CYCLIN"/>
    <property type="match status" value="2"/>
</dbReference>
<evidence type="ECO:0000259" key="4">
    <source>
        <dbReference type="SMART" id="SM00385"/>
    </source>
</evidence>
<gene>
    <name evidence="5" type="ORF">HPS36_11815</name>
</gene>
<dbReference type="Gene3D" id="1.10.472.10">
    <property type="entry name" value="Cyclin-like"/>
    <property type="match status" value="2"/>
</dbReference>
<feature type="domain" description="Cyclin-like" evidence="4">
    <location>
        <begin position="61"/>
        <end position="143"/>
    </location>
</feature>
<evidence type="ECO:0000256" key="2">
    <source>
        <dbReference type="ARBA" id="ARBA00023015"/>
    </source>
</evidence>
<keyword evidence="6" id="KW-1185">Reference proteome</keyword>
<dbReference type="Proteomes" id="UP000505020">
    <property type="component" value="Chromosome"/>
</dbReference>
<dbReference type="EMBL" id="CP053941">
    <property type="protein sequence ID" value="QKG93516.1"/>
    <property type="molecule type" value="Genomic_DNA"/>
</dbReference>
<keyword evidence="5" id="KW-0396">Initiation factor</keyword>
<dbReference type="InterPro" id="IPR000812">
    <property type="entry name" value="TFIIB"/>
</dbReference>
<dbReference type="GO" id="GO:0003743">
    <property type="term" value="F:translation initiation factor activity"/>
    <property type="evidence" value="ECO:0007669"/>
    <property type="project" value="UniProtKB-KW"/>
</dbReference>
<dbReference type="GO" id="GO:0070897">
    <property type="term" value="P:transcription preinitiation complex assembly"/>
    <property type="evidence" value="ECO:0007669"/>
    <property type="project" value="InterPro"/>
</dbReference>
<dbReference type="CDD" id="cd00043">
    <property type="entry name" value="CYCLIN_SF"/>
    <property type="match status" value="1"/>
</dbReference>
<proteinExistence type="predicted"/>
<dbReference type="Pfam" id="PF00382">
    <property type="entry name" value="TFIIB"/>
    <property type="match status" value="1"/>
</dbReference>
<evidence type="ECO:0000313" key="5">
    <source>
        <dbReference type="EMBL" id="QKG93516.1"/>
    </source>
</evidence>
<dbReference type="InterPro" id="IPR036915">
    <property type="entry name" value="Cyclin-like_sf"/>
</dbReference>
<sequence>MTDSIEGFREEIEELLEDVNDADKLDNSHTTTKHNTDGWFREEFTFRDAHTDEFIIRCAASEIEQYATELNITGGADTMAEELFEQYLKASERQFVTELIAAATLYCACKINGVGISPTAIADIGPAVVTKKHLLRRSKKIVNTLGLDPSSFFDVGQYIDRYCEELELEPNIRKTAHELIENAEEKNVISGKAPTALAAGAVYWAAKKEGVKITQNDVAKVSDVSTISIRSRYQDLAELNN</sequence>
<keyword evidence="3" id="KW-0804">Transcription</keyword>
<dbReference type="PANTHER" id="PTHR11618:SF13">
    <property type="entry name" value="TRANSCRIPTION INITIATION FACTOR IIB"/>
    <property type="match status" value="1"/>
</dbReference>
<dbReference type="KEGG" id="hsai:HPS36_11815"/>
<dbReference type="GeneID" id="55595699"/>
<dbReference type="InterPro" id="IPR013763">
    <property type="entry name" value="Cyclin-like_dom"/>
</dbReference>
<organism evidence="5 6">
    <name type="scientific">Halorubrum salinarum</name>
    <dbReference type="NCBI Taxonomy" id="2739057"/>
    <lineage>
        <taxon>Archaea</taxon>
        <taxon>Methanobacteriati</taxon>
        <taxon>Methanobacteriota</taxon>
        <taxon>Stenosarchaea group</taxon>
        <taxon>Halobacteria</taxon>
        <taxon>Halobacteriales</taxon>
        <taxon>Haloferacaceae</taxon>
        <taxon>Halorubrum</taxon>
    </lineage>
</organism>
<dbReference type="PANTHER" id="PTHR11618">
    <property type="entry name" value="TRANSCRIPTION INITIATION FACTOR IIB-RELATED"/>
    <property type="match status" value="1"/>
</dbReference>
<protein>
    <submittedName>
        <fullName evidence="5">Transcription initiation factor IIB family protein</fullName>
    </submittedName>
</protein>
<dbReference type="AlphaFoldDB" id="A0A7D4C1X7"/>
<dbReference type="RefSeq" id="WP_173230289.1">
    <property type="nucleotide sequence ID" value="NZ_CP053941.1"/>
</dbReference>
<feature type="domain" description="Cyclin-like" evidence="4">
    <location>
        <begin position="157"/>
        <end position="238"/>
    </location>
</feature>
<name>A0A7D4C1X7_9EURY</name>
<dbReference type="GO" id="GO:0017025">
    <property type="term" value="F:TBP-class protein binding"/>
    <property type="evidence" value="ECO:0007669"/>
    <property type="project" value="InterPro"/>
</dbReference>
<accession>A0A7D4C1X7</accession>
<dbReference type="GO" id="GO:0097550">
    <property type="term" value="C:transcription preinitiation complex"/>
    <property type="evidence" value="ECO:0007669"/>
    <property type="project" value="TreeGrafter"/>
</dbReference>
<dbReference type="PRINTS" id="PR00685">
    <property type="entry name" value="TIFACTORIIB"/>
</dbReference>